<evidence type="ECO:0000313" key="2">
    <source>
        <dbReference type="EMBL" id="PZG56010.1"/>
    </source>
</evidence>
<comment type="caution">
    <text evidence="2">The sequence shown here is derived from an EMBL/GenBank/DDBJ whole genome shotgun (WGS) entry which is preliminary data.</text>
</comment>
<evidence type="ECO:0000256" key="1">
    <source>
        <dbReference type="SAM" id="MobiDB-lite"/>
    </source>
</evidence>
<dbReference type="Proteomes" id="UP000248544">
    <property type="component" value="Unassembled WGS sequence"/>
</dbReference>
<evidence type="ECO:0000313" key="3">
    <source>
        <dbReference type="Proteomes" id="UP000248544"/>
    </source>
</evidence>
<feature type="compositionally biased region" description="Basic and acidic residues" evidence="1">
    <location>
        <begin position="1"/>
        <end position="12"/>
    </location>
</feature>
<name>A0A2W2HZA2_9ACTN</name>
<dbReference type="AlphaFoldDB" id="A0A2W2HZA2"/>
<keyword evidence="3" id="KW-1185">Reference proteome</keyword>
<protein>
    <submittedName>
        <fullName evidence="2">Uncharacterized protein</fullName>
    </submittedName>
</protein>
<sequence length="72" mass="8061">MVAADRAGDRRSPARTATGTPRLLTDIGSREVSECAFRLLRWISGRQEHGRVWDVTAGWLPRFSHCDLGKLP</sequence>
<organism evidence="2 3">
    <name type="scientific">Spongiactinospora gelatinilytica</name>
    <dbReference type="NCBI Taxonomy" id="2666298"/>
    <lineage>
        <taxon>Bacteria</taxon>
        <taxon>Bacillati</taxon>
        <taxon>Actinomycetota</taxon>
        <taxon>Actinomycetes</taxon>
        <taxon>Streptosporangiales</taxon>
        <taxon>Streptosporangiaceae</taxon>
        <taxon>Spongiactinospora</taxon>
    </lineage>
</organism>
<proteinExistence type="predicted"/>
<reference evidence="2 3" key="1">
    <citation type="submission" date="2018-01" db="EMBL/GenBank/DDBJ databases">
        <title>Draft genome sequence of Sphaerisporangium sp. 7K107.</title>
        <authorList>
            <person name="Sahin N."/>
            <person name="Saygin H."/>
            <person name="Ay H."/>
        </authorList>
    </citation>
    <scope>NUCLEOTIDE SEQUENCE [LARGE SCALE GENOMIC DNA]</scope>
    <source>
        <strain evidence="2 3">7K107</strain>
    </source>
</reference>
<gene>
    <name evidence="2" type="ORF">C1I98_02205</name>
</gene>
<accession>A0A2W2HZA2</accession>
<feature type="region of interest" description="Disordered" evidence="1">
    <location>
        <begin position="1"/>
        <end position="22"/>
    </location>
</feature>
<dbReference type="EMBL" id="POUA01000009">
    <property type="protein sequence ID" value="PZG56010.1"/>
    <property type="molecule type" value="Genomic_DNA"/>
</dbReference>